<feature type="non-terminal residue" evidence="1">
    <location>
        <position position="33"/>
    </location>
</feature>
<name>X0UUS0_9ZZZZ</name>
<dbReference type="EMBL" id="BARS01028057">
    <property type="protein sequence ID" value="GAG04038.1"/>
    <property type="molecule type" value="Genomic_DNA"/>
</dbReference>
<sequence length="33" mass="3897">MPANLTPEYLKAEKWFREATTTDEKVLALERML</sequence>
<comment type="caution">
    <text evidence="1">The sequence shown here is derived from an EMBL/GenBank/DDBJ whole genome shotgun (WGS) entry which is preliminary data.</text>
</comment>
<accession>X0UUS0</accession>
<organism evidence="1">
    <name type="scientific">marine sediment metagenome</name>
    <dbReference type="NCBI Taxonomy" id="412755"/>
    <lineage>
        <taxon>unclassified sequences</taxon>
        <taxon>metagenomes</taxon>
        <taxon>ecological metagenomes</taxon>
    </lineage>
</organism>
<protein>
    <submittedName>
        <fullName evidence="1">Uncharacterized protein</fullName>
    </submittedName>
</protein>
<gene>
    <name evidence="1" type="ORF">S01H1_44013</name>
</gene>
<reference evidence="1" key="1">
    <citation type="journal article" date="2014" name="Front. Microbiol.">
        <title>High frequency of phylogenetically diverse reductive dehalogenase-homologous genes in deep subseafloor sedimentary metagenomes.</title>
        <authorList>
            <person name="Kawai M."/>
            <person name="Futagami T."/>
            <person name="Toyoda A."/>
            <person name="Takaki Y."/>
            <person name="Nishi S."/>
            <person name="Hori S."/>
            <person name="Arai W."/>
            <person name="Tsubouchi T."/>
            <person name="Morono Y."/>
            <person name="Uchiyama I."/>
            <person name="Ito T."/>
            <person name="Fujiyama A."/>
            <person name="Inagaki F."/>
            <person name="Takami H."/>
        </authorList>
    </citation>
    <scope>NUCLEOTIDE SEQUENCE</scope>
    <source>
        <strain evidence="1">Expedition CK06-06</strain>
    </source>
</reference>
<dbReference type="AlphaFoldDB" id="X0UUS0"/>
<proteinExistence type="predicted"/>
<evidence type="ECO:0000313" key="1">
    <source>
        <dbReference type="EMBL" id="GAG04038.1"/>
    </source>
</evidence>